<feature type="region of interest" description="Disordered" evidence="1">
    <location>
        <begin position="421"/>
        <end position="451"/>
    </location>
</feature>
<dbReference type="AlphaFoldDB" id="A0AAJ8KC96"/>
<evidence type="ECO:0000259" key="2">
    <source>
        <dbReference type="Pfam" id="PF19189"/>
    </source>
</evidence>
<feature type="compositionally biased region" description="Basic and acidic residues" evidence="1">
    <location>
        <begin position="479"/>
        <end position="493"/>
    </location>
</feature>
<dbReference type="InterPro" id="IPR043837">
    <property type="entry name" value="Mtf2-like_C"/>
</dbReference>
<dbReference type="KEGG" id="kbi:30210461"/>
<feature type="compositionally biased region" description="Low complexity" evidence="1">
    <location>
        <begin position="112"/>
        <end position="126"/>
    </location>
</feature>
<organism evidence="3 4">
    <name type="scientific">Kwoniella bestiolae CBS 10118</name>
    <dbReference type="NCBI Taxonomy" id="1296100"/>
    <lineage>
        <taxon>Eukaryota</taxon>
        <taxon>Fungi</taxon>
        <taxon>Dikarya</taxon>
        <taxon>Basidiomycota</taxon>
        <taxon>Agaricomycotina</taxon>
        <taxon>Tremellomycetes</taxon>
        <taxon>Tremellales</taxon>
        <taxon>Cryptococcaceae</taxon>
        <taxon>Kwoniella</taxon>
    </lineage>
</organism>
<feature type="compositionally biased region" description="Basic and acidic residues" evidence="1">
    <location>
        <begin position="500"/>
        <end position="519"/>
    </location>
</feature>
<dbReference type="PANTHER" id="PTHR39468:SF1">
    <property type="entry name" value="MTF2-LIKE C-TERMINAL DOMAIN-CONTAINING PROTEIN"/>
    <property type="match status" value="1"/>
</dbReference>
<proteinExistence type="predicted"/>
<protein>
    <recommendedName>
        <fullName evidence="2">Mtf2-like C-terminal domain-containing protein</fullName>
    </recommendedName>
</protein>
<dbReference type="Pfam" id="PF19189">
    <property type="entry name" value="Mtf2"/>
    <property type="match status" value="1"/>
</dbReference>
<keyword evidence="4" id="KW-1185">Reference proteome</keyword>
<accession>A0AAJ8KC96</accession>
<feature type="compositionally biased region" description="Polar residues" evidence="1">
    <location>
        <begin position="75"/>
        <end position="93"/>
    </location>
</feature>
<evidence type="ECO:0000313" key="3">
    <source>
        <dbReference type="EMBL" id="WVW84642.1"/>
    </source>
</evidence>
<feature type="region of interest" description="Disordered" evidence="1">
    <location>
        <begin position="41"/>
        <end position="93"/>
    </location>
</feature>
<dbReference type="EMBL" id="CP144545">
    <property type="protein sequence ID" value="WVW84642.1"/>
    <property type="molecule type" value="Genomic_DNA"/>
</dbReference>
<feature type="region of interest" description="Disordered" evidence="1">
    <location>
        <begin position="112"/>
        <end position="168"/>
    </location>
</feature>
<reference evidence="3" key="1">
    <citation type="submission" date="2013-07" db="EMBL/GenBank/DDBJ databases">
        <authorList>
            <consortium name="The Broad Institute Genome Sequencing Platform"/>
            <person name="Cuomo C."/>
            <person name="Litvintseva A."/>
            <person name="Chen Y."/>
            <person name="Heitman J."/>
            <person name="Sun S."/>
            <person name="Springer D."/>
            <person name="Dromer F."/>
            <person name="Young S.K."/>
            <person name="Zeng Q."/>
            <person name="Gargeya S."/>
            <person name="Fitzgerald M."/>
            <person name="Abouelleil A."/>
            <person name="Alvarado L."/>
            <person name="Berlin A.M."/>
            <person name="Chapman S.B."/>
            <person name="Dewar J."/>
            <person name="Goldberg J."/>
            <person name="Griggs A."/>
            <person name="Gujja S."/>
            <person name="Hansen M."/>
            <person name="Howarth C."/>
            <person name="Imamovic A."/>
            <person name="Larimer J."/>
            <person name="McCowan C."/>
            <person name="Murphy C."/>
            <person name="Pearson M."/>
            <person name="Priest M."/>
            <person name="Roberts A."/>
            <person name="Saif S."/>
            <person name="Shea T."/>
            <person name="Sykes S."/>
            <person name="Wortman J."/>
            <person name="Nusbaum C."/>
            <person name="Birren B."/>
        </authorList>
    </citation>
    <scope>NUCLEOTIDE SEQUENCE</scope>
    <source>
        <strain evidence="3">CBS 10118</strain>
    </source>
</reference>
<dbReference type="Proteomes" id="UP000092730">
    <property type="component" value="Chromosome 5"/>
</dbReference>
<dbReference type="RefSeq" id="XP_019045671.2">
    <property type="nucleotide sequence ID" value="XM_019192674.2"/>
</dbReference>
<sequence length="546" mass="61992">MVVAVTESQIKIMSNTIRILRRQGITRQSACIRRFTTSTIARDENPSRSSSQIFEETPSIVSSSSGEVSRDMSSTAESSRSANPSVSGQSPNATNEDQQYAEIFANLNEQWPKFNTNTKPKPTKANHPPKPESIASRLTFDGFSTPSPRQRGVHSRYRRSAGSTPKEAETFNEILAGIFADLNYGSSPKSFSRTSSTDEEYGDKRGIGLNDPYSATQSGLGGFGWKFGLNKSNSGAIKNRARNLRSHFVDLEKDDQDEKDLEFLEELELLKEEMEVISSDVELIEWSRNRVFKPLTNIPISTNTPERKDTLTGSTIISYPPTYPKILAHLLRTLRVNYNSPHLVLSLFNYAQNISLESYLSGCLTEVYNEVLLTRWESFRDLKGVEQGIREMEIMGVNWDQITARLVSKIVEEISKDLLSSSSASPHGVTYGKDEDSTETEGGFSNLASLTTTPQTQNELFKKYGKNVMDRLQRLDEKVSKDVRKQEKMYEIHQRRKRKLRDERERKMERTLRESRPREEEEGEDGEGNRRVGYIEEPKEGERAYI</sequence>
<evidence type="ECO:0000313" key="4">
    <source>
        <dbReference type="Proteomes" id="UP000092730"/>
    </source>
</evidence>
<dbReference type="GO" id="GO:0005739">
    <property type="term" value="C:mitochondrion"/>
    <property type="evidence" value="ECO:0007669"/>
    <property type="project" value="InterPro"/>
</dbReference>
<dbReference type="InterPro" id="IPR040009">
    <property type="entry name" value="Mtf2/C5D6.12-like"/>
</dbReference>
<gene>
    <name evidence="3" type="ORF">I302_106676</name>
</gene>
<feature type="region of interest" description="Disordered" evidence="1">
    <location>
        <begin position="479"/>
        <end position="546"/>
    </location>
</feature>
<dbReference type="GeneID" id="30210461"/>
<feature type="compositionally biased region" description="Low complexity" evidence="1">
    <location>
        <begin position="59"/>
        <end position="74"/>
    </location>
</feature>
<feature type="domain" description="Mtf2-like C-terminal" evidence="2">
    <location>
        <begin position="266"/>
        <end position="429"/>
    </location>
</feature>
<evidence type="ECO:0000256" key="1">
    <source>
        <dbReference type="SAM" id="MobiDB-lite"/>
    </source>
</evidence>
<reference evidence="3" key="2">
    <citation type="submission" date="2024-02" db="EMBL/GenBank/DDBJ databases">
        <title>Comparative genomics of Cryptococcus and Kwoniella reveals pathogenesis evolution and contrasting modes of karyotype evolution via chromosome fusion or intercentromeric recombination.</title>
        <authorList>
            <person name="Coelho M.A."/>
            <person name="David-Palma M."/>
            <person name="Shea T."/>
            <person name="Bowers K."/>
            <person name="McGinley-Smith S."/>
            <person name="Mohammad A.W."/>
            <person name="Gnirke A."/>
            <person name="Yurkov A.M."/>
            <person name="Nowrousian M."/>
            <person name="Sun S."/>
            <person name="Cuomo C.A."/>
            <person name="Heitman J."/>
        </authorList>
    </citation>
    <scope>NUCLEOTIDE SEQUENCE</scope>
    <source>
        <strain evidence="3">CBS 10118</strain>
    </source>
</reference>
<dbReference type="PANTHER" id="PTHR39468">
    <property type="entry name" value="CHROMOSOME 7, WHOLE GENOME SHOTGUN SEQUENCE"/>
    <property type="match status" value="1"/>
</dbReference>
<name>A0AAJ8KC96_9TREE</name>
<feature type="region of interest" description="Disordered" evidence="1">
    <location>
        <begin position="189"/>
        <end position="209"/>
    </location>
</feature>
<feature type="compositionally biased region" description="Basic and acidic residues" evidence="1">
    <location>
        <begin position="527"/>
        <end position="546"/>
    </location>
</feature>